<evidence type="ECO:0000313" key="1">
    <source>
        <dbReference type="EMBL" id="QHN39853.1"/>
    </source>
</evidence>
<dbReference type="AlphaFoldDB" id="A0A857MBX1"/>
<gene>
    <name evidence="1" type="ORF">GII30_12390</name>
</gene>
<name>A0A857MBX1_9ACTN</name>
<accession>A0A857MBX1</accession>
<dbReference type="GO" id="GO:0006974">
    <property type="term" value="P:DNA damage response"/>
    <property type="evidence" value="ECO:0007669"/>
    <property type="project" value="TreeGrafter"/>
</dbReference>
<dbReference type="InterPro" id="IPR008024">
    <property type="entry name" value="YiaAB"/>
</dbReference>
<dbReference type="PANTHER" id="PTHR37290:SF1">
    <property type="entry name" value="INNER MEMBRANE PROTEIN YIAA"/>
    <property type="match status" value="1"/>
</dbReference>
<dbReference type="InterPro" id="IPR038972">
    <property type="entry name" value="YiaA-like"/>
</dbReference>
<dbReference type="PANTHER" id="PTHR37290">
    <property type="entry name" value="INNER MEMBRANE PROTEIN YIAA-RELATED"/>
    <property type="match status" value="1"/>
</dbReference>
<sequence>MSQGKDVPQSATTSAFQIQAVIAFAVSLSASVIGVWNLPLDSWQRGFFGVTLLFLVSSTFTLAKVVRDRQEQTTIRSRLDEARVEKLIAEHDPFKGVA</sequence>
<reference evidence="1" key="1">
    <citation type="journal article" date="2021" name="Nat. Microbiol.">
        <title>Cocultivation of an ultrasmall environmental parasitic bacterium with lytic ability against bacteria associated with wastewater foams.</title>
        <authorList>
            <person name="Batinovic S."/>
            <person name="Rose J.J.A."/>
            <person name="Ratcliffe J."/>
            <person name="Seviour R.J."/>
            <person name="Petrovski S."/>
        </authorList>
    </citation>
    <scope>NUCLEOTIDE SEQUENCE</scope>
    <source>
        <strain evidence="1">CON44</strain>
    </source>
</reference>
<proteinExistence type="predicted"/>
<dbReference type="Pfam" id="PF05360">
    <property type="entry name" value="YiaAB"/>
    <property type="match status" value="1"/>
</dbReference>
<protein>
    <submittedName>
        <fullName evidence="1">Uncharacterized protein</fullName>
    </submittedName>
</protein>
<dbReference type="RefSeq" id="WP_005181169.1">
    <property type="nucleotide sequence ID" value="NZ_CP045804.1"/>
</dbReference>
<dbReference type="EMBL" id="CP045810">
    <property type="protein sequence ID" value="QHN39853.1"/>
    <property type="molecule type" value="Genomic_DNA"/>
</dbReference>
<dbReference type="GO" id="GO:0005886">
    <property type="term" value="C:plasma membrane"/>
    <property type="evidence" value="ECO:0007669"/>
    <property type="project" value="TreeGrafter"/>
</dbReference>
<organism evidence="1">
    <name type="scientific">Gordonia amarae</name>
    <dbReference type="NCBI Taxonomy" id="36821"/>
    <lineage>
        <taxon>Bacteria</taxon>
        <taxon>Bacillati</taxon>
        <taxon>Actinomycetota</taxon>
        <taxon>Actinomycetes</taxon>
        <taxon>Mycobacteriales</taxon>
        <taxon>Gordoniaceae</taxon>
        <taxon>Gordonia</taxon>
    </lineage>
</organism>